<proteinExistence type="predicted"/>
<name>A0A6H1P2P4_PRIMG</name>
<gene>
    <name evidence="1" type="ORF">HFZ78_14740</name>
</gene>
<dbReference type="Proteomes" id="UP000501868">
    <property type="component" value="Chromosome"/>
</dbReference>
<organism evidence="1 2">
    <name type="scientific">Priestia megaterium</name>
    <name type="common">Bacillus megaterium</name>
    <dbReference type="NCBI Taxonomy" id="1404"/>
    <lineage>
        <taxon>Bacteria</taxon>
        <taxon>Bacillati</taxon>
        <taxon>Bacillota</taxon>
        <taxon>Bacilli</taxon>
        <taxon>Bacillales</taxon>
        <taxon>Bacillaceae</taxon>
        <taxon>Priestia</taxon>
    </lineage>
</organism>
<protein>
    <submittedName>
        <fullName evidence="1">Uncharacterized protein</fullName>
    </submittedName>
</protein>
<accession>A0A6H1P2P4</accession>
<evidence type="ECO:0000313" key="1">
    <source>
        <dbReference type="EMBL" id="QIZ07823.1"/>
    </source>
</evidence>
<reference evidence="1 2" key="2">
    <citation type="submission" date="2020-04" db="EMBL/GenBank/DDBJ databases">
        <authorList>
            <person name="Fomenkov A."/>
            <person name="Anton B.P."/>
            <person name="Roberts R.J."/>
        </authorList>
    </citation>
    <scope>NUCLEOTIDE SEQUENCE [LARGE SCALE GENOMIC DNA]</scope>
    <source>
        <strain evidence="1 2">S2</strain>
    </source>
</reference>
<evidence type="ECO:0000313" key="2">
    <source>
        <dbReference type="Proteomes" id="UP000501868"/>
    </source>
</evidence>
<dbReference type="AlphaFoldDB" id="A0A6H1P2P4"/>
<dbReference type="EMBL" id="CP051128">
    <property type="protein sequence ID" value="QIZ07823.1"/>
    <property type="molecule type" value="Genomic_DNA"/>
</dbReference>
<sequence length="49" mass="5631">MWILTVYSEGKIPALFEYNTEKEALEASNKVKGCKILSEVIYYNDTKIS</sequence>
<reference evidence="1 2" key="1">
    <citation type="submission" date="2020-04" db="EMBL/GenBank/DDBJ databases">
        <title>Genome-Wide Identification of 5-Methylcytosine Sites in Bacterial Genomes By High-Throughput Sequencing of MspJI Restriction Fragments.</title>
        <authorList>
            <person name="Wu V."/>
        </authorList>
    </citation>
    <scope>NUCLEOTIDE SEQUENCE [LARGE SCALE GENOMIC DNA]</scope>
    <source>
        <strain evidence="1 2">S2</strain>
    </source>
</reference>